<evidence type="ECO:0000256" key="4">
    <source>
        <dbReference type="SAM" id="Coils"/>
    </source>
</evidence>
<name>A0A917TLY7_9BACI</name>
<dbReference type="InterPro" id="IPR052021">
    <property type="entry name" value="Type-I_RS_S_subunit"/>
</dbReference>
<sequence length="426" mass="48964">MGKMKSSLTPQGYKKLTVPEDWLLTPLYEVRDSNDRYSFTGGPFGSDLKTKDYQEEGVRIVQLQNIGDGKFLDNYKIYTSEEKANELLNSNIYPGDIIIAKMAEPLARACFIPNINSRLVMASDGIRLKVDKERFDERYILYYINSKVFRNEAIRRGSGTTRLRIGLSELKSIPIAHPNYLEQKKIADILTTWDKAIDLNEQLIVQRKDQKKWSMQKLLTGEVRLQGFDGEWADVKIKDIAKIYLGLTYTPSYEPNGVPFLSVKDINGGKINFNNVKYISKDEYESSTANAKPKRGDILFGRVGTLGNPVIITEDIDFCIFVSLGFLRMLDDNIYNYYIKYWMSSNLFKRQVDSLIAGSSQKNLNTGWLKEFKLKLPPIEEQKAIASLLLNFDKEIELREKEREQLQQQKKGLMQLLLTGKVRVKV</sequence>
<gene>
    <name evidence="6" type="ORF">GCM10011351_12650</name>
</gene>
<dbReference type="GO" id="GO:0003677">
    <property type="term" value="F:DNA binding"/>
    <property type="evidence" value="ECO:0007669"/>
    <property type="project" value="UniProtKB-KW"/>
</dbReference>
<comment type="caution">
    <text evidence="6">The sequence shown here is derived from an EMBL/GenBank/DDBJ whole genome shotgun (WGS) entry which is preliminary data.</text>
</comment>
<dbReference type="SUPFAM" id="SSF116734">
    <property type="entry name" value="DNA methylase specificity domain"/>
    <property type="match status" value="2"/>
</dbReference>
<organism evidence="6 7">
    <name type="scientific">Paraliobacillus quinghaiensis</name>
    <dbReference type="NCBI Taxonomy" id="470815"/>
    <lineage>
        <taxon>Bacteria</taxon>
        <taxon>Bacillati</taxon>
        <taxon>Bacillota</taxon>
        <taxon>Bacilli</taxon>
        <taxon>Bacillales</taxon>
        <taxon>Bacillaceae</taxon>
        <taxon>Paraliobacillus</taxon>
    </lineage>
</organism>
<dbReference type="Pfam" id="PF01420">
    <property type="entry name" value="Methylase_S"/>
    <property type="match status" value="2"/>
</dbReference>
<dbReference type="OrthoDB" id="9811611at2"/>
<evidence type="ECO:0000256" key="1">
    <source>
        <dbReference type="ARBA" id="ARBA00010923"/>
    </source>
</evidence>
<protein>
    <submittedName>
        <fullName evidence="6">Type I restriction-modification enzyme, S subunit</fullName>
    </submittedName>
</protein>
<keyword evidence="3" id="KW-0238">DNA-binding</keyword>
<dbReference type="Gene3D" id="1.10.287.1120">
    <property type="entry name" value="Bipartite methylase S protein"/>
    <property type="match status" value="1"/>
</dbReference>
<feature type="domain" description="Type I restriction modification DNA specificity" evidence="5">
    <location>
        <begin position="231"/>
        <end position="408"/>
    </location>
</feature>
<reference evidence="6" key="1">
    <citation type="journal article" date="2014" name="Int. J. Syst. Evol. Microbiol.">
        <title>Complete genome sequence of Corynebacterium casei LMG S-19264T (=DSM 44701T), isolated from a smear-ripened cheese.</title>
        <authorList>
            <consortium name="US DOE Joint Genome Institute (JGI-PGF)"/>
            <person name="Walter F."/>
            <person name="Albersmeier A."/>
            <person name="Kalinowski J."/>
            <person name="Ruckert C."/>
        </authorList>
    </citation>
    <scope>NUCLEOTIDE SEQUENCE</scope>
    <source>
        <strain evidence="6">CGMCC 1.6333</strain>
    </source>
</reference>
<evidence type="ECO:0000259" key="5">
    <source>
        <dbReference type="Pfam" id="PF01420"/>
    </source>
</evidence>
<evidence type="ECO:0000313" key="7">
    <source>
        <dbReference type="Proteomes" id="UP000618460"/>
    </source>
</evidence>
<feature type="coiled-coil region" evidence="4">
    <location>
        <begin position="389"/>
        <end position="416"/>
    </location>
</feature>
<feature type="domain" description="Type I restriction modification DNA specificity" evidence="5">
    <location>
        <begin position="74"/>
        <end position="204"/>
    </location>
</feature>
<keyword evidence="2" id="KW-0680">Restriction system</keyword>
<dbReference type="CDD" id="cd17246">
    <property type="entry name" value="RMtype1_S_SonII-TRD2-CR2_like"/>
    <property type="match status" value="1"/>
</dbReference>
<dbReference type="PANTHER" id="PTHR30408">
    <property type="entry name" value="TYPE-1 RESTRICTION ENZYME ECOKI SPECIFICITY PROTEIN"/>
    <property type="match status" value="1"/>
</dbReference>
<dbReference type="PANTHER" id="PTHR30408:SF12">
    <property type="entry name" value="TYPE I RESTRICTION ENZYME MJAVIII SPECIFICITY SUBUNIT"/>
    <property type="match status" value="1"/>
</dbReference>
<dbReference type="RefSeq" id="WP_117153658.1">
    <property type="nucleotide sequence ID" value="NZ_BMLG01000004.1"/>
</dbReference>
<dbReference type="AlphaFoldDB" id="A0A917TLY7"/>
<reference evidence="6" key="2">
    <citation type="submission" date="2020-09" db="EMBL/GenBank/DDBJ databases">
        <authorList>
            <person name="Sun Q."/>
            <person name="Zhou Y."/>
        </authorList>
    </citation>
    <scope>NUCLEOTIDE SEQUENCE</scope>
    <source>
        <strain evidence="6">CGMCC 1.6333</strain>
    </source>
</reference>
<dbReference type="GO" id="GO:0009307">
    <property type="term" value="P:DNA restriction-modification system"/>
    <property type="evidence" value="ECO:0007669"/>
    <property type="project" value="UniProtKB-KW"/>
</dbReference>
<evidence type="ECO:0000256" key="2">
    <source>
        <dbReference type="ARBA" id="ARBA00022747"/>
    </source>
</evidence>
<proteinExistence type="inferred from homology"/>
<dbReference type="InterPro" id="IPR044946">
    <property type="entry name" value="Restrct_endonuc_typeI_TRD_sf"/>
</dbReference>
<dbReference type="Gene3D" id="3.90.220.20">
    <property type="entry name" value="DNA methylase specificity domains"/>
    <property type="match status" value="2"/>
</dbReference>
<dbReference type="EMBL" id="BMLG01000004">
    <property type="protein sequence ID" value="GGM28207.1"/>
    <property type="molecule type" value="Genomic_DNA"/>
</dbReference>
<dbReference type="Proteomes" id="UP000618460">
    <property type="component" value="Unassembled WGS sequence"/>
</dbReference>
<dbReference type="InterPro" id="IPR000055">
    <property type="entry name" value="Restrct_endonuc_typeI_TRD"/>
</dbReference>
<evidence type="ECO:0000256" key="3">
    <source>
        <dbReference type="ARBA" id="ARBA00023125"/>
    </source>
</evidence>
<comment type="similarity">
    <text evidence="1">Belongs to the type-I restriction system S methylase family.</text>
</comment>
<evidence type="ECO:0000313" key="6">
    <source>
        <dbReference type="EMBL" id="GGM28207.1"/>
    </source>
</evidence>
<accession>A0A917TLY7</accession>
<keyword evidence="7" id="KW-1185">Reference proteome</keyword>
<keyword evidence="4" id="KW-0175">Coiled coil</keyword>